<evidence type="ECO:0000256" key="7">
    <source>
        <dbReference type="ARBA" id="ARBA00047899"/>
    </source>
</evidence>
<reference evidence="10 11" key="1">
    <citation type="submission" date="2019-03" db="EMBL/GenBank/DDBJ databases">
        <title>Single cell metagenomics reveals metabolic interactions within the superorganism composed of flagellate Streblomastix strix and complex community of Bacteroidetes bacteria on its surface.</title>
        <authorList>
            <person name="Treitli S.C."/>
            <person name="Kolisko M."/>
            <person name="Husnik F."/>
            <person name="Keeling P."/>
            <person name="Hampl V."/>
        </authorList>
    </citation>
    <scope>NUCLEOTIDE SEQUENCE [LARGE SCALE GENOMIC DNA]</scope>
    <source>
        <strain evidence="10">ST1C</strain>
    </source>
</reference>
<organism evidence="10 11">
    <name type="scientific">Streblomastix strix</name>
    <dbReference type="NCBI Taxonomy" id="222440"/>
    <lineage>
        <taxon>Eukaryota</taxon>
        <taxon>Metamonada</taxon>
        <taxon>Preaxostyla</taxon>
        <taxon>Oxymonadida</taxon>
        <taxon>Streblomastigidae</taxon>
        <taxon>Streblomastix</taxon>
    </lineage>
</organism>
<keyword evidence="3" id="KW-0808">Transferase</keyword>
<dbReference type="InterPro" id="IPR011009">
    <property type="entry name" value="Kinase-like_dom_sf"/>
</dbReference>
<sequence>MIRDYEVIKACGKGGFGKAYIVKKRGANRKYVIKQMQYKKESEEQQIQHEIEIHKNLHSPFIVDFVESFQTDDDMWNIVMEFCEGGDLDDFLEDLKEMGAELDEDRAWDLLSQMVMAIDYLHQNKILHRDLKPKNVFLSSTFDVRLGDFGISRVMKDGEEYARTQTGSLAYMCPELLTKAKFNEKGDVWGIGMIMYELLTGLLFTCQGKTQSEVMQIIISKREPEITNYYSQKLRDVIHKMLIKEYHDRVSITQLKQEEEIRKRMVKYGNELLQRGLPTQDNMARNYIMSVVNMGQSRSNPPPPPNLLASAALATQGAQRTQLGGPVRFDIPYPNLARLDPRNPAIVYALQDKRRATVTISPDVCVGLGIVQCEVRFSDPQGRGYRWFGIVESNYPIPENYFPGQDAHSLGYCGADGTLNRKERSNQNETYVEGNKNFDNGEIVKAEAVMDPNPEKRSIRFFVKGEEQPLYYTNIPANFKFCIQRYYSQQAAEVVSFRQVGSPQGGHLPAAVMFKWQMN</sequence>
<dbReference type="InterPro" id="IPR043136">
    <property type="entry name" value="B30.2/SPRY_sf"/>
</dbReference>
<evidence type="ECO:0000313" key="10">
    <source>
        <dbReference type="EMBL" id="KAA6394102.1"/>
    </source>
</evidence>
<comment type="catalytic activity">
    <reaction evidence="8">
        <text>L-seryl-[protein] + ATP = O-phospho-L-seryl-[protein] + ADP + H(+)</text>
        <dbReference type="Rhea" id="RHEA:17989"/>
        <dbReference type="Rhea" id="RHEA-COMP:9863"/>
        <dbReference type="Rhea" id="RHEA-COMP:11604"/>
        <dbReference type="ChEBI" id="CHEBI:15378"/>
        <dbReference type="ChEBI" id="CHEBI:29999"/>
        <dbReference type="ChEBI" id="CHEBI:30616"/>
        <dbReference type="ChEBI" id="CHEBI:83421"/>
        <dbReference type="ChEBI" id="CHEBI:456216"/>
        <dbReference type="EC" id="2.7.11.1"/>
    </reaction>
</comment>
<evidence type="ECO:0000256" key="2">
    <source>
        <dbReference type="ARBA" id="ARBA00022527"/>
    </source>
</evidence>
<dbReference type="SMART" id="SM00220">
    <property type="entry name" value="S_TKc"/>
    <property type="match status" value="1"/>
</dbReference>
<dbReference type="GO" id="GO:0005524">
    <property type="term" value="F:ATP binding"/>
    <property type="evidence" value="ECO:0007669"/>
    <property type="project" value="UniProtKB-KW"/>
</dbReference>
<feature type="domain" description="Protein kinase" evidence="9">
    <location>
        <begin position="5"/>
        <end position="261"/>
    </location>
</feature>
<name>A0A5J4WHP7_9EUKA</name>
<protein>
    <recommendedName>
        <fullName evidence="1">non-specific serine/threonine protein kinase</fullName>
        <ecNumber evidence="1">2.7.11.1</ecNumber>
    </recommendedName>
</protein>
<keyword evidence="5 10" id="KW-0418">Kinase</keyword>
<evidence type="ECO:0000259" key="9">
    <source>
        <dbReference type="PROSITE" id="PS50011"/>
    </source>
</evidence>
<keyword evidence="2" id="KW-0723">Serine/threonine-protein kinase</keyword>
<dbReference type="AlphaFoldDB" id="A0A5J4WHP7"/>
<evidence type="ECO:0000313" key="11">
    <source>
        <dbReference type="Proteomes" id="UP000324800"/>
    </source>
</evidence>
<comment type="caution">
    <text evidence="10">The sequence shown here is derived from an EMBL/GenBank/DDBJ whole genome shotgun (WGS) entry which is preliminary data.</text>
</comment>
<dbReference type="InterPro" id="IPR000719">
    <property type="entry name" value="Prot_kinase_dom"/>
</dbReference>
<evidence type="ECO:0000256" key="3">
    <source>
        <dbReference type="ARBA" id="ARBA00022679"/>
    </source>
</evidence>
<dbReference type="Proteomes" id="UP000324800">
    <property type="component" value="Unassembled WGS sequence"/>
</dbReference>
<dbReference type="InterPro" id="IPR008271">
    <property type="entry name" value="Ser/Thr_kinase_AS"/>
</dbReference>
<dbReference type="PANTHER" id="PTHR44899:SF3">
    <property type="entry name" value="SERINE_THREONINE-PROTEIN KINASE NEK1"/>
    <property type="match status" value="1"/>
</dbReference>
<keyword evidence="4" id="KW-0547">Nucleotide-binding</keyword>
<dbReference type="InterPro" id="IPR051131">
    <property type="entry name" value="NEK_Ser/Thr_kinase_NIMA"/>
</dbReference>
<dbReference type="Gene3D" id="2.60.120.920">
    <property type="match status" value="1"/>
</dbReference>
<evidence type="ECO:0000256" key="5">
    <source>
        <dbReference type="ARBA" id="ARBA00022777"/>
    </source>
</evidence>
<comment type="catalytic activity">
    <reaction evidence="7">
        <text>L-threonyl-[protein] + ATP = O-phospho-L-threonyl-[protein] + ADP + H(+)</text>
        <dbReference type="Rhea" id="RHEA:46608"/>
        <dbReference type="Rhea" id="RHEA-COMP:11060"/>
        <dbReference type="Rhea" id="RHEA-COMP:11605"/>
        <dbReference type="ChEBI" id="CHEBI:15378"/>
        <dbReference type="ChEBI" id="CHEBI:30013"/>
        <dbReference type="ChEBI" id="CHEBI:30616"/>
        <dbReference type="ChEBI" id="CHEBI:61977"/>
        <dbReference type="ChEBI" id="CHEBI:456216"/>
        <dbReference type="EC" id="2.7.11.1"/>
    </reaction>
</comment>
<dbReference type="EMBL" id="SNRW01002044">
    <property type="protein sequence ID" value="KAA6394102.1"/>
    <property type="molecule type" value="Genomic_DNA"/>
</dbReference>
<evidence type="ECO:0000256" key="6">
    <source>
        <dbReference type="ARBA" id="ARBA00022840"/>
    </source>
</evidence>
<dbReference type="PANTHER" id="PTHR44899">
    <property type="entry name" value="CAMK FAMILY PROTEIN KINASE"/>
    <property type="match status" value="1"/>
</dbReference>
<dbReference type="Gene3D" id="1.10.510.10">
    <property type="entry name" value="Transferase(Phosphotransferase) domain 1"/>
    <property type="match status" value="1"/>
</dbReference>
<evidence type="ECO:0000256" key="1">
    <source>
        <dbReference type="ARBA" id="ARBA00012513"/>
    </source>
</evidence>
<evidence type="ECO:0000256" key="4">
    <source>
        <dbReference type="ARBA" id="ARBA00022741"/>
    </source>
</evidence>
<dbReference type="SUPFAM" id="SSF56112">
    <property type="entry name" value="Protein kinase-like (PK-like)"/>
    <property type="match status" value="1"/>
</dbReference>
<gene>
    <name evidence="10" type="ORF">EZS28_010369</name>
</gene>
<dbReference type="EC" id="2.7.11.1" evidence="1"/>
<proteinExistence type="predicted"/>
<dbReference type="Pfam" id="PF00069">
    <property type="entry name" value="Pkinase"/>
    <property type="match status" value="1"/>
</dbReference>
<evidence type="ECO:0000256" key="8">
    <source>
        <dbReference type="ARBA" id="ARBA00048679"/>
    </source>
</evidence>
<keyword evidence="6" id="KW-0067">ATP-binding</keyword>
<dbReference type="PROSITE" id="PS50011">
    <property type="entry name" value="PROTEIN_KINASE_DOM"/>
    <property type="match status" value="1"/>
</dbReference>
<accession>A0A5J4WHP7</accession>
<dbReference type="GO" id="GO:0004674">
    <property type="term" value="F:protein serine/threonine kinase activity"/>
    <property type="evidence" value="ECO:0007669"/>
    <property type="project" value="UniProtKB-KW"/>
</dbReference>
<dbReference type="PROSITE" id="PS00108">
    <property type="entry name" value="PROTEIN_KINASE_ST"/>
    <property type="match status" value="1"/>
</dbReference>